<evidence type="ECO:0000256" key="5">
    <source>
        <dbReference type="ARBA" id="ARBA00022921"/>
    </source>
</evidence>
<dbReference type="InterPro" id="IPR036973">
    <property type="entry name" value="Capsid_L1_sf_Papillomavir"/>
</dbReference>
<feature type="compositionally biased region" description="Basic residues" evidence="9">
    <location>
        <begin position="476"/>
        <end position="495"/>
    </location>
</feature>
<evidence type="ECO:0000256" key="7">
    <source>
        <dbReference type="HAMAP-Rule" id="MF_04002"/>
    </source>
</evidence>
<sequence>MTYWLPNNQKLFLPPTPIAKPQSTDAYVTRTDMFYLGHSERLLTVGHPYWEIKQDQTVTVPKVSPNQFRVFRVRLPNPNKFAFPEKSVFNVESERLVWAVRGVEILRGQPLGVPVSGHPLFNRLADVENPNKGGEVTQDNRQNVAFDVKQVQYFCVGCRPALGEHWTKSKTCVGVPDRVGSCPPIEMITSSIEDGDMIDLGFGAMDNYNLQANRSDSPLDTVLAVTKYPDFIKMSNDTYGDSSFFYSRREQVFSRHFFSRGGSVGEELPATLYLKPKQAPPRVGTSVYTSTPSGSLVTSDAQLFNRPYWLQRALGLNNGVCWNDQLFVTVADNTRGTHMTISVSKTGKPPDNYQADQFNVFLRHVEEYELGFIFQLCKVSLTAETLAHIHNMDPSILERWELGVAAPQAQSVEDTYRYIQSLATKCPDNVAPKPPEDPYDKLRWWDVDLTERLSTDLEQFPLGRKFLLQSNLQPVTRKRKPAPSKPRTAKRRRGA</sequence>
<dbReference type="RefSeq" id="YP_009315925.1">
    <property type="nucleotide sequence ID" value="NC_031756.1"/>
</dbReference>
<dbReference type="OrthoDB" id="5037at10239"/>
<feature type="disulfide bond" description="Interchain (with Cys-172)" evidence="7">
    <location>
        <position position="426"/>
    </location>
</feature>
<comment type="subunit">
    <text evidence="7">Self-assembles into homopentamers. The capsid has an icosahedral symmetry and consists of 72 capsomers, with each capsomer being a pentamer of L1. Interacts with the minor capsid protein L2; this interaction is necessary for viral genome encapsidation. Interacts with protein E2; this interaction enhances E2-dependent replication and transcription activation.</text>
</comment>
<accession>A0A1D9EPX3</accession>
<organism evidence="10 11">
    <name type="scientific">Equus caballus papillomavirus 8</name>
    <dbReference type="NCBI Taxonomy" id="1912759"/>
    <lineage>
        <taxon>Viruses</taxon>
        <taxon>Monodnaviria</taxon>
        <taxon>Shotokuvirae</taxon>
        <taxon>Cossaviricota</taxon>
        <taxon>Papovaviricetes</taxon>
        <taxon>Zurhausenvirales</taxon>
        <taxon>Papillomaviridae</taxon>
        <taxon>Firstpapillomavirinae</taxon>
        <taxon>Treiskappapapillomavirus</taxon>
        <taxon>Treiskappapapillomavirus 1</taxon>
    </lineage>
</organism>
<dbReference type="EMBL" id="KU963288">
    <property type="protein sequence ID" value="AOY65119.1"/>
    <property type="molecule type" value="Genomic_DNA"/>
</dbReference>
<keyword evidence="3 7" id="KW-1161">Viral attachment to host cell</keyword>
<dbReference type="Proteomes" id="UP000203177">
    <property type="component" value="Segment"/>
</dbReference>
<comment type="similarity">
    <text evidence="7 8">Belongs to the papillomaviridae L1 protein family.</text>
</comment>
<reference evidence="10 11" key="1">
    <citation type="submission" date="2016-03" db="EMBL/GenBank/DDBJ databases">
        <title>Cloning and Sequencing of Equus Caballus Papillomavirus 8.</title>
        <authorList>
            <person name="Zhou D."/>
            <person name="Paul S."/>
            <person name="Alkhilaiwi F."/>
            <person name="Luff J."/>
            <person name="Linder K."/>
            <person name="Bizikova P."/>
            <person name="Davies S."/>
            <person name="Schlegel R."/>
            <person name="Yuan H."/>
        </authorList>
    </citation>
    <scope>NUCLEOTIDE SEQUENCE [LARGE SCALE GENOMIC DNA]</scope>
    <source>
        <strain evidence="10 11">NCSU</strain>
    </source>
</reference>
<keyword evidence="2 7" id="KW-0945">Host-virus interaction</keyword>
<keyword evidence="7" id="KW-1164">Virus endocytosis by host</keyword>
<dbReference type="Pfam" id="PF00500">
    <property type="entry name" value="Late_protein_L1"/>
    <property type="match status" value="1"/>
</dbReference>
<evidence type="ECO:0000313" key="10">
    <source>
        <dbReference type="EMBL" id="AOY65119.1"/>
    </source>
</evidence>
<dbReference type="InterPro" id="IPR002210">
    <property type="entry name" value="Capsid_L1_Papillomavir"/>
</dbReference>
<comment type="function">
    <text evidence="7 8">Forms an icosahedral capsid with a T=7 symmetry and a 50 nm diameter. The capsid is composed of 72 pentamers linked to each other by disulfide bonds and associated with L2 proteins. Binds to heparan sulfate proteoglycans on cell surface of basal layer keratinocytes to provide initial virion attachment. This binding mediates a conformational change in the virus capsid that facilitates efficient infection. The virion enters the host cell via endocytosis. During virus trafficking, L1 protein dissociates from the viral DNA and the genomic DNA is released to the host nucleus. The virion assembly takes place within the cell nucleus. Encapsulates the genomic DNA together with protein L2.</text>
</comment>
<keyword evidence="6 7" id="KW-1160">Virus entry into host cell</keyword>
<dbReference type="GO" id="GO:0039620">
    <property type="term" value="C:T=7 icosahedral viral capsid"/>
    <property type="evidence" value="ECO:0007669"/>
    <property type="project" value="UniProtKB-UniRule"/>
</dbReference>
<protein>
    <recommendedName>
        <fullName evidence="7 8">Major capsid protein L1</fullName>
    </recommendedName>
</protein>
<proteinExistence type="inferred from homology"/>
<dbReference type="GO" id="GO:0019062">
    <property type="term" value="P:virion attachment to host cell"/>
    <property type="evidence" value="ECO:0007669"/>
    <property type="project" value="UniProtKB-UniRule"/>
</dbReference>
<dbReference type="InterPro" id="IPR011222">
    <property type="entry name" value="dsDNA_vir_gr_I_capsid"/>
</dbReference>
<evidence type="ECO:0000256" key="8">
    <source>
        <dbReference type="RuleBase" id="RU361248"/>
    </source>
</evidence>
<evidence type="ECO:0000256" key="9">
    <source>
        <dbReference type="SAM" id="MobiDB-lite"/>
    </source>
</evidence>
<keyword evidence="7" id="KW-1162">Viral penetration into host cytoplasm</keyword>
<keyword evidence="4 7" id="KW-0946">Virion</keyword>
<feature type="disulfide bond" description="Interchain (with Cys-426)" evidence="7">
    <location>
        <position position="172"/>
    </location>
</feature>
<dbReference type="HAMAP" id="MF_04002">
    <property type="entry name" value="PPV_L1"/>
    <property type="match status" value="1"/>
</dbReference>
<name>A0A1D9EPX3_9PAPI</name>
<evidence type="ECO:0000256" key="3">
    <source>
        <dbReference type="ARBA" id="ARBA00022804"/>
    </source>
</evidence>
<gene>
    <name evidence="7 8 10" type="primary">L1</name>
</gene>
<dbReference type="GeneID" id="30090141"/>
<keyword evidence="7" id="KW-1015">Disulfide bond</keyword>
<evidence type="ECO:0000313" key="11">
    <source>
        <dbReference type="Proteomes" id="UP000203177"/>
    </source>
</evidence>
<evidence type="ECO:0000256" key="4">
    <source>
        <dbReference type="ARBA" id="ARBA00022844"/>
    </source>
</evidence>
<comment type="subcellular location">
    <subcellularLocation>
        <location evidence="7">Virion</location>
    </subcellularLocation>
    <subcellularLocation>
        <location evidence="7">Host nucleus</location>
    </subcellularLocation>
</comment>
<feature type="region of interest" description="Disordered" evidence="9">
    <location>
        <begin position="471"/>
        <end position="495"/>
    </location>
</feature>
<evidence type="ECO:0000256" key="1">
    <source>
        <dbReference type="ARBA" id="ARBA00022561"/>
    </source>
</evidence>
<dbReference type="GO" id="GO:0005198">
    <property type="term" value="F:structural molecule activity"/>
    <property type="evidence" value="ECO:0007669"/>
    <property type="project" value="UniProtKB-UniRule"/>
</dbReference>
<evidence type="ECO:0000256" key="2">
    <source>
        <dbReference type="ARBA" id="ARBA00022581"/>
    </source>
</evidence>
<dbReference type="GO" id="GO:0042025">
    <property type="term" value="C:host cell nucleus"/>
    <property type="evidence" value="ECO:0007669"/>
    <property type="project" value="UniProtKB-SubCell"/>
</dbReference>
<dbReference type="GO" id="GO:0075509">
    <property type="term" value="P:endocytosis involved in viral entry into host cell"/>
    <property type="evidence" value="ECO:0007669"/>
    <property type="project" value="UniProtKB-KW"/>
</dbReference>
<dbReference type="PRINTS" id="PR00865">
    <property type="entry name" value="HPVCAPSIDL1"/>
</dbReference>
<dbReference type="KEGG" id="vg:30090141"/>
<keyword evidence="5 7" id="KW-0426">Late protein</keyword>
<keyword evidence="1 7" id="KW-0167">Capsid protein</keyword>
<keyword evidence="7" id="KW-1048">Host nucleus</keyword>
<keyword evidence="11" id="KW-1185">Reference proteome</keyword>
<dbReference type="Gene3D" id="2.60.175.20">
    <property type="entry name" value="Major capsid L1 (late) superfamily, Papillomavirus"/>
    <property type="match status" value="1"/>
</dbReference>
<evidence type="ECO:0000256" key="6">
    <source>
        <dbReference type="ARBA" id="ARBA00023296"/>
    </source>
</evidence>
<keyword evidence="8" id="KW-1145">T=7 icosahedral capsid protein</keyword>
<dbReference type="SUPFAM" id="SSF88648">
    <property type="entry name" value="Group I dsDNA viruses"/>
    <property type="match status" value="1"/>
</dbReference>